<accession>A0ABS2C1W8</accession>
<protein>
    <submittedName>
        <fullName evidence="1">Uncharacterized protein</fullName>
    </submittedName>
</protein>
<comment type="caution">
    <text evidence="1">The sequence shown here is derived from an EMBL/GenBank/DDBJ whole genome shotgun (WGS) entry which is preliminary data.</text>
</comment>
<reference evidence="1 2" key="1">
    <citation type="submission" date="2020-08" db="EMBL/GenBank/DDBJ databases">
        <title>Description of novel Pseudomonas species.</title>
        <authorList>
            <person name="Duman M."/>
            <person name="Mulet M."/>
            <person name="Altun S."/>
            <person name="Saticioglu I.B."/>
            <person name="Lalucat J."/>
            <person name="Garcia-Valdes E."/>
        </authorList>
    </citation>
    <scope>NUCLEOTIDE SEQUENCE [LARGE SCALE GENOMIC DNA]</scope>
    <source>
        <strain evidence="1 2">P66</strain>
    </source>
</reference>
<organism evidence="1 2">
    <name type="scientific">Pseudomonas arcuscaelestis</name>
    <dbReference type="NCBI Taxonomy" id="2710591"/>
    <lineage>
        <taxon>Bacteria</taxon>
        <taxon>Pseudomonadati</taxon>
        <taxon>Pseudomonadota</taxon>
        <taxon>Gammaproteobacteria</taxon>
        <taxon>Pseudomonadales</taxon>
        <taxon>Pseudomonadaceae</taxon>
        <taxon>Pseudomonas</taxon>
    </lineage>
</organism>
<gene>
    <name evidence="1" type="ORF">H8F21_15960</name>
</gene>
<name>A0ABS2C1W8_9PSED</name>
<proteinExistence type="predicted"/>
<keyword evidence="2" id="KW-1185">Reference proteome</keyword>
<dbReference type="Proteomes" id="UP000745663">
    <property type="component" value="Unassembled WGS sequence"/>
</dbReference>
<evidence type="ECO:0000313" key="2">
    <source>
        <dbReference type="Proteomes" id="UP000745663"/>
    </source>
</evidence>
<sequence length="112" mass="12138">MMNPEELRAVLGAATPAELHALEHAHWRYMTLIGSVSGVVTAEVAASDRDAFRHYAREPGSQNAFSEEDCTAFMVAITGLASTLCDAWADHDFYSLHGVIDNESVANSPIQC</sequence>
<dbReference type="EMBL" id="JACOPV010000009">
    <property type="protein sequence ID" value="MBM5459064.1"/>
    <property type="molecule type" value="Genomic_DNA"/>
</dbReference>
<evidence type="ECO:0000313" key="1">
    <source>
        <dbReference type="EMBL" id="MBM5459064.1"/>
    </source>
</evidence>